<keyword evidence="4 7" id="KW-1133">Transmembrane helix</keyword>
<evidence type="ECO:0000256" key="1">
    <source>
        <dbReference type="ARBA" id="ARBA00004651"/>
    </source>
</evidence>
<sequence length="842" mass="90693">MRLLKMAWRQLRRDFAAGELRILLAALVLAVLAVTAIGFVTDRAERALALEANRLLGGDAVVLGDTPLEGVVREAAKAPGLRSTETQELPSMIRVGDADDERLKLGELRALGEGFPLRGRFRIVDSVDGPERDATGIPERGSVWLSRAGADALDARLGDMIGIGESQLRLSALVVQEPDAAIDYFNIAPRVFLHLADLPATGLVQEGSRLRYRLVVAGEPDAVERFVRTAREGLARGQRLETVKDARPEMRSALDRADRFLGLAALVSVVLAAVAVAMAARRHSERHLSSTAVMRCLGASQRTLVATHGGELLLAGLIASSLGVLLAFLVQWLVGRWLSEALKLDIPAAGWVPAMQGYGVGLVVLLTFGAPPILALRRVPALRVLRRDLDRTEPSSWLVGLAGVAGLTALLWWKAGSAGLASAMLLGIVATLGVLAALAWGLISVVRRLRSRLRGSLRYGLANVSRRAATSVAQVSALGLGLMALLLLTFVRTDLLDRWQVALAKEAPNRFIVNVQEDQLEPVRAFMAERGLPAPDLFPMVRGRLVAHNGEPVKATPAEGAANTEEERRGQRRRDREYNLSSVTTLRDDNRISAGTFWGPRRPEKPELSVEEDFASAMGWKLGDRVAFDIAGQRLEATVTSLREVEWESFRPNFIVLVSPGSLAGYAASYITAMHVPPERTRFTAELVSRFPNLSVVDVDALLKQARDTADQVSTVVEVVFYFSLLAGLLVLMAAVSASQDERLLEGGVMRVLGGSRRQLRLAQASEFAAIGLLSGLTAAFAASLLAGVIATQVFELPWQADWRLVGVGGGLGVLAAVSAGMFATRRVLDAPPSVTLRELQG</sequence>
<feature type="transmembrane region" description="Helical" evidence="7">
    <location>
        <begin position="312"/>
        <end position="334"/>
    </location>
</feature>
<feature type="transmembrane region" description="Helical" evidence="7">
    <location>
        <begin position="803"/>
        <end position="824"/>
    </location>
</feature>
<dbReference type="InterPro" id="IPR038766">
    <property type="entry name" value="Membrane_comp_ABC_pdt"/>
</dbReference>
<feature type="transmembrane region" description="Helical" evidence="7">
    <location>
        <begin position="260"/>
        <end position="280"/>
    </location>
</feature>
<gene>
    <name evidence="9" type="ORF">CYFUS_003979</name>
</gene>
<organism evidence="9 10">
    <name type="scientific">Cystobacter fuscus</name>
    <dbReference type="NCBI Taxonomy" id="43"/>
    <lineage>
        <taxon>Bacteria</taxon>
        <taxon>Pseudomonadati</taxon>
        <taxon>Myxococcota</taxon>
        <taxon>Myxococcia</taxon>
        <taxon>Myxococcales</taxon>
        <taxon>Cystobacterineae</taxon>
        <taxon>Archangiaceae</taxon>
        <taxon>Cystobacter</taxon>
    </lineage>
</organism>
<evidence type="ECO:0000256" key="6">
    <source>
        <dbReference type="SAM" id="MobiDB-lite"/>
    </source>
</evidence>
<keyword evidence="5 7" id="KW-0472">Membrane</keyword>
<feature type="transmembrane region" description="Helical" evidence="7">
    <location>
        <begin position="719"/>
        <end position="738"/>
    </location>
</feature>
<keyword evidence="3 7" id="KW-0812">Transmembrane</keyword>
<dbReference type="PANTHER" id="PTHR30287:SF1">
    <property type="entry name" value="INNER MEMBRANE PROTEIN"/>
    <property type="match status" value="1"/>
</dbReference>
<comment type="subcellular location">
    <subcellularLocation>
        <location evidence="1">Cell membrane</location>
        <topology evidence="1">Multi-pass membrane protein</topology>
    </subcellularLocation>
</comment>
<feature type="domain" description="ABC3 transporter permease C-terminal" evidence="8">
    <location>
        <begin position="263"/>
        <end position="379"/>
    </location>
</feature>
<feature type="compositionally biased region" description="Basic and acidic residues" evidence="6">
    <location>
        <begin position="565"/>
        <end position="577"/>
    </location>
</feature>
<evidence type="ECO:0000256" key="7">
    <source>
        <dbReference type="SAM" id="Phobius"/>
    </source>
</evidence>
<feature type="transmembrane region" description="Helical" evidence="7">
    <location>
        <begin position="421"/>
        <end position="446"/>
    </location>
</feature>
<keyword evidence="2" id="KW-1003">Cell membrane</keyword>
<feature type="transmembrane region" description="Helical" evidence="7">
    <location>
        <begin position="354"/>
        <end position="376"/>
    </location>
</feature>
<feature type="domain" description="ABC3 transporter permease C-terminal" evidence="8">
    <location>
        <begin position="719"/>
        <end position="832"/>
    </location>
</feature>
<dbReference type="AlphaFoldDB" id="A0A250J3K9"/>
<dbReference type="Pfam" id="PF02687">
    <property type="entry name" value="FtsX"/>
    <property type="match status" value="2"/>
</dbReference>
<evidence type="ECO:0000256" key="3">
    <source>
        <dbReference type="ARBA" id="ARBA00022692"/>
    </source>
</evidence>
<dbReference type="Proteomes" id="UP000217257">
    <property type="component" value="Chromosome"/>
</dbReference>
<name>A0A250J3K9_9BACT</name>
<dbReference type="GO" id="GO:0005886">
    <property type="term" value="C:plasma membrane"/>
    <property type="evidence" value="ECO:0007669"/>
    <property type="project" value="UniProtKB-SubCell"/>
</dbReference>
<protein>
    <submittedName>
        <fullName evidence="9">Inner membrane transport permease</fullName>
    </submittedName>
</protein>
<accession>A0A250J3K9</accession>
<dbReference type="EMBL" id="CP022098">
    <property type="protein sequence ID" value="ATB38544.1"/>
    <property type="molecule type" value="Genomic_DNA"/>
</dbReference>
<proteinExistence type="predicted"/>
<feature type="region of interest" description="Disordered" evidence="6">
    <location>
        <begin position="550"/>
        <end position="577"/>
    </location>
</feature>
<evidence type="ECO:0000313" key="10">
    <source>
        <dbReference type="Proteomes" id="UP000217257"/>
    </source>
</evidence>
<feature type="transmembrane region" description="Helical" evidence="7">
    <location>
        <begin position="768"/>
        <end position="791"/>
    </location>
</feature>
<dbReference type="PANTHER" id="PTHR30287">
    <property type="entry name" value="MEMBRANE COMPONENT OF PREDICTED ABC SUPERFAMILY METABOLITE UPTAKE TRANSPORTER"/>
    <property type="match status" value="1"/>
</dbReference>
<evidence type="ECO:0000259" key="8">
    <source>
        <dbReference type="Pfam" id="PF02687"/>
    </source>
</evidence>
<evidence type="ECO:0000256" key="2">
    <source>
        <dbReference type="ARBA" id="ARBA00022475"/>
    </source>
</evidence>
<dbReference type="KEGG" id="cfus:CYFUS_003979"/>
<reference evidence="9 10" key="1">
    <citation type="submission" date="2017-06" db="EMBL/GenBank/DDBJ databases">
        <title>Sequencing and comparative analysis of myxobacterial genomes.</title>
        <authorList>
            <person name="Rupp O."/>
            <person name="Goesmann A."/>
            <person name="Sogaard-Andersen L."/>
        </authorList>
    </citation>
    <scope>NUCLEOTIDE SEQUENCE [LARGE SCALE GENOMIC DNA]</scope>
    <source>
        <strain evidence="9 10">DSM 52655</strain>
    </source>
</reference>
<dbReference type="InterPro" id="IPR003838">
    <property type="entry name" value="ABC3_permease_C"/>
</dbReference>
<dbReference type="RefSeq" id="WP_095986705.1">
    <property type="nucleotide sequence ID" value="NZ_CP022098.1"/>
</dbReference>
<evidence type="ECO:0000256" key="4">
    <source>
        <dbReference type="ARBA" id="ARBA00022989"/>
    </source>
</evidence>
<evidence type="ECO:0000256" key="5">
    <source>
        <dbReference type="ARBA" id="ARBA00023136"/>
    </source>
</evidence>
<evidence type="ECO:0000313" key="9">
    <source>
        <dbReference type="EMBL" id="ATB38544.1"/>
    </source>
</evidence>
<feature type="transmembrane region" description="Helical" evidence="7">
    <location>
        <begin position="397"/>
        <end position="415"/>
    </location>
</feature>